<keyword evidence="5" id="KW-0548">Nucleotidyltransferase</keyword>
<organism evidence="8 9">
    <name type="scientific">Vibrio harveyi</name>
    <name type="common">Beneckea harveyi</name>
    <dbReference type="NCBI Taxonomy" id="669"/>
    <lineage>
        <taxon>Bacteria</taxon>
        <taxon>Pseudomonadati</taxon>
        <taxon>Pseudomonadota</taxon>
        <taxon>Gammaproteobacteria</taxon>
        <taxon>Vibrionales</taxon>
        <taxon>Vibrionaceae</taxon>
        <taxon>Vibrio</taxon>
    </lineage>
</organism>
<dbReference type="EC" id="2.4.2.31" evidence="2"/>
<evidence type="ECO:0000256" key="4">
    <source>
        <dbReference type="ARBA" id="ARBA00022679"/>
    </source>
</evidence>
<dbReference type="RefSeq" id="WP_061065004.1">
    <property type="nucleotide sequence ID" value="NZ_CP014038.2"/>
</dbReference>
<evidence type="ECO:0000256" key="3">
    <source>
        <dbReference type="ARBA" id="ARBA00022676"/>
    </source>
</evidence>
<gene>
    <name evidence="8" type="ORF">AL538_00500</name>
</gene>
<evidence type="ECO:0000313" key="8">
    <source>
        <dbReference type="EMBL" id="AMF96308.1"/>
    </source>
</evidence>
<keyword evidence="3" id="KW-0328">Glycosyltransferase</keyword>
<dbReference type="Proteomes" id="UP000067422">
    <property type="component" value="Chromosome 1"/>
</dbReference>
<comment type="similarity">
    <text evidence="1">Belongs to the Arg-specific ADP-ribosyltransferase family.</text>
</comment>
<proteinExistence type="inferred from homology"/>
<feature type="coiled-coil region" evidence="7">
    <location>
        <begin position="136"/>
        <end position="170"/>
    </location>
</feature>
<keyword evidence="4" id="KW-0808">Transferase</keyword>
<evidence type="ECO:0000313" key="9">
    <source>
        <dbReference type="Proteomes" id="UP000067422"/>
    </source>
</evidence>
<name>A0ABM5XTC9_VIBHA</name>
<dbReference type="InterPro" id="IPR000768">
    <property type="entry name" value="ART"/>
</dbReference>
<comment type="catalytic activity">
    <reaction evidence="6">
        <text>L-arginyl-[protein] + NAD(+) = N(omega)-(ADP-D-ribosyl)-L-arginyl-[protein] + nicotinamide + H(+)</text>
        <dbReference type="Rhea" id="RHEA:19149"/>
        <dbReference type="Rhea" id="RHEA-COMP:10532"/>
        <dbReference type="Rhea" id="RHEA-COMP:15087"/>
        <dbReference type="ChEBI" id="CHEBI:15378"/>
        <dbReference type="ChEBI" id="CHEBI:17154"/>
        <dbReference type="ChEBI" id="CHEBI:29965"/>
        <dbReference type="ChEBI" id="CHEBI:57540"/>
        <dbReference type="ChEBI" id="CHEBI:142554"/>
        <dbReference type="EC" id="2.4.2.31"/>
    </reaction>
</comment>
<protein>
    <recommendedName>
        <fullName evidence="2">NAD(+)--protein-arginine ADP-ribosyltransferase</fullName>
        <ecNumber evidence="2">2.4.2.31</ecNumber>
    </recommendedName>
</protein>
<evidence type="ECO:0000256" key="7">
    <source>
        <dbReference type="SAM" id="Coils"/>
    </source>
</evidence>
<reference evidence="8" key="1">
    <citation type="submission" date="2018-01" db="EMBL/GenBank/DDBJ databases">
        <title>FDA dAtabase for Regulatory Grade micrObial Sequences (FDA-ARGOS): Supporting development and validation of Infectious Disease Dx tests.</title>
        <authorList>
            <person name="Hoffmann M."/>
            <person name="Allard M."/>
            <person name="Evans P."/>
            <person name="Brown E."/>
            <person name="Tallon L."/>
            <person name="Sadzewicz L."/>
            <person name="Sengamalay N."/>
            <person name="Ott S."/>
            <person name="Godinez A."/>
            <person name="Nagaraj S."/>
            <person name="Vyas G."/>
            <person name="Aluvathingal J."/>
            <person name="Nadendla S."/>
            <person name="Geyer C."/>
            <person name="Sichtig H."/>
        </authorList>
    </citation>
    <scope>NUCLEOTIDE SEQUENCE</scope>
    <source>
        <strain evidence="8">FDAARGOS_107</strain>
    </source>
</reference>
<keyword evidence="7" id="KW-0175">Coiled coil</keyword>
<evidence type="ECO:0000256" key="2">
    <source>
        <dbReference type="ARBA" id="ARBA00012031"/>
    </source>
</evidence>
<dbReference type="SUPFAM" id="SSF56399">
    <property type="entry name" value="ADP-ribosylation"/>
    <property type="match status" value="1"/>
</dbReference>
<keyword evidence="9" id="KW-1185">Reference proteome</keyword>
<sequence length="401" mass="44718">MKATNKVTNELSSLLNFHNVDKEKTIPEKIKQVYNLKKLEHVTIGNINKLIDAASLNISNGRELIKDLDSISNKNFDDIIRLKNGRLKSGEPSNFVKKLFNGGRYKSERKSAVELFGCNSQSITTSKAQKLLVSQLKEVEKEKTGLSEQKESAMARYEQLENLESMLRAEPCTSKVKIGEKGVREKDNAKIRSEFSLIYQTNSGCAALNNHALNIYGNSSLIKGAKTSDIINEYVRCFGNEIFEKGNKEVKKDIKTLSENMPELVKNAAQAFFTPSKTNTKTMRGCGMTENGINALFDAQKNKTTYRLSKFFSTTGDKDIANKFAEDNSVDGKAKVLFTVKGNSGNSVIVNNGLQFGDNERERLYSPLAHFVVTHASKLGTTYHFTLQEVSKTCNAEILPH</sequence>
<evidence type="ECO:0000256" key="1">
    <source>
        <dbReference type="ARBA" id="ARBA00009558"/>
    </source>
</evidence>
<accession>A0ABM5XTC9</accession>
<dbReference type="EMBL" id="CP014038">
    <property type="protein sequence ID" value="AMF96308.1"/>
    <property type="molecule type" value="Genomic_DNA"/>
</dbReference>
<evidence type="ECO:0000256" key="5">
    <source>
        <dbReference type="ARBA" id="ARBA00022695"/>
    </source>
</evidence>
<dbReference type="Gene3D" id="3.90.176.10">
    <property type="entry name" value="Toxin ADP-ribosyltransferase, Chain A, domain 1"/>
    <property type="match status" value="1"/>
</dbReference>
<evidence type="ECO:0000256" key="6">
    <source>
        <dbReference type="ARBA" id="ARBA00047597"/>
    </source>
</evidence>
<dbReference type="Pfam" id="PF01129">
    <property type="entry name" value="ART"/>
    <property type="match status" value="1"/>
</dbReference>